<reference evidence="7 8" key="1">
    <citation type="submission" date="2020-04" db="EMBL/GenBank/DDBJ databases">
        <title>Genome Sequencing and Assembley of Pseudoalteromonas artica.</title>
        <authorList>
            <person name="Akerly B."/>
            <person name="Cook G."/>
        </authorList>
    </citation>
    <scope>NUCLEOTIDE SEQUENCE [LARGE SCALE GENOMIC DNA]</scope>
    <source>
        <strain evidence="7 8">NEC-BIFX-0059</strain>
    </source>
</reference>
<dbReference type="GO" id="GO:0016020">
    <property type="term" value="C:membrane"/>
    <property type="evidence" value="ECO:0007669"/>
    <property type="project" value="UniProtKB-SubCell"/>
</dbReference>
<dbReference type="InterPro" id="IPR007016">
    <property type="entry name" value="O-antigen_ligase-rel_domated"/>
</dbReference>
<keyword evidence="2 5" id="KW-0812">Transmembrane</keyword>
<evidence type="ECO:0000313" key="7">
    <source>
        <dbReference type="EMBL" id="NMF47260.1"/>
    </source>
</evidence>
<feature type="transmembrane region" description="Helical" evidence="5">
    <location>
        <begin position="49"/>
        <end position="68"/>
    </location>
</feature>
<keyword evidence="3 5" id="KW-1133">Transmembrane helix</keyword>
<feature type="transmembrane region" description="Helical" evidence="5">
    <location>
        <begin position="308"/>
        <end position="335"/>
    </location>
</feature>
<name>A0A7X9U463_9GAMM</name>
<evidence type="ECO:0000256" key="2">
    <source>
        <dbReference type="ARBA" id="ARBA00022692"/>
    </source>
</evidence>
<feature type="transmembrane region" description="Helical" evidence="5">
    <location>
        <begin position="110"/>
        <end position="129"/>
    </location>
</feature>
<protein>
    <submittedName>
        <fullName evidence="7">O-antigen ligase family protein</fullName>
    </submittedName>
</protein>
<keyword evidence="7" id="KW-0436">Ligase</keyword>
<evidence type="ECO:0000256" key="3">
    <source>
        <dbReference type="ARBA" id="ARBA00022989"/>
    </source>
</evidence>
<comment type="subcellular location">
    <subcellularLocation>
        <location evidence="1">Membrane</location>
        <topology evidence="1">Multi-pass membrane protein</topology>
    </subcellularLocation>
</comment>
<evidence type="ECO:0000259" key="6">
    <source>
        <dbReference type="Pfam" id="PF04932"/>
    </source>
</evidence>
<dbReference type="PANTHER" id="PTHR37422:SF13">
    <property type="entry name" value="LIPOPOLYSACCHARIDE BIOSYNTHESIS PROTEIN PA4999-RELATED"/>
    <property type="match status" value="1"/>
</dbReference>
<dbReference type="Pfam" id="PF04932">
    <property type="entry name" value="Wzy_C"/>
    <property type="match status" value="1"/>
</dbReference>
<evidence type="ECO:0000256" key="1">
    <source>
        <dbReference type="ARBA" id="ARBA00004141"/>
    </source>
</evidence>
<feature type="transmembrane region" description="Helical" evidence="5">
    <location>
        <begin position="175"/>
        <end position="197"/>
    </location>
</feature>
<feature type="transmembrane region" description="Helical" evidence="5">
    <location>
        <begin position="275"/>
        <end position="296"/>
    </location>
</feature>
<dbReference type="GO" id="GO:0016874">
    <property type="term" value="F:ligase activity"/>
    <property type="evidence" value="ECO:0007669"/>
    <property type="project" value="UniProtKB-KW"/>
</dbReference>
<dbReference type="InterPro" id="IPR051533">
    <property type="entry name" value="WaaL-like"/>
</dbReference>
<dbReference type="PANTHER" id="PTHR37422">
    <property type="entry name" value="TEICHURONIC ACID BIOSYNTHESIS PROTEIN TUAE"/>
    <property type="match status" value="1"/>
</dbReference>
<evidence type="ECO:0000313" key="8">
    <source>
        <dbReference type="Proteomes" id="UP000519126"/>
    </source>
</evidence>
<dbReference type="AlphaFoldDB" id="A0A7X9U463"/>
<feature type="transmembrane region" description="Helical" evidence="5">
    <location>
        <begin position="141"/>
        <end position="166"/>
    </location>
</feature>
<evidence type="ECO:0000256" key="4">
    <source>
        <dbReference type="ARBA" id="ARBA00023136"/>
    </source>
</evidence>
<sequence length="347" mass="40529">MAVFIIFCFLFLFSKGKIEIKIPSGFNYVFLFLIYCFFNALLKAGLVKALIATVQWSMLLFSLAVVYSNAVKNPERFRTIFINTLLAICFFTVLYHLLNGHFTRYKQLGDAKYAFGLTGVMLLSCSLYFNDKKYLKPLIVLYPFILLSLERKGILVFHVVLVFYAFYTFKPLYKLFLAAIIAFAILIFIIFFDLSFLNNITFFEYSELEILYLDEETARWISNMHRQSLLENGWHIFTEHPLFGVGPKMLLFYMSDYYINDDMVLYTHNVFLDSLIEQGVFGLLLLLLPYIVFVIAKFKKMTQRDKTVFFGLCIYSVFMLFFMSAGAPSMILLYLPLFTGFLIHKKV</sequence>
<feature type="transmembrane region" description="Helical" evidence="5">
    <location>
        <begin position="26"/>
        <end position="42"/>
    </location>
</feature>
<evidence type="ECO:0000256" key="5">
    <source>
        <dbReference type="SAM" id="Phobius"/>
    </source>
</evidence>
<dbReference type="Proteomes" id="UP000519126">
    <property type="component" value="Unassembled WGS sequence"/>
</dbReference>
<keyword evidence="4 5" id="KW-0472">Membrane</keyword>
<feature type="domain" description="O-antigen ligase-related" evidence="6">
    <location>
        <begin position="144"/>
        <end position="287"/>
    </location>
</feature>
<comment type="caution">
    <text evidence="7">The sequence shown here is derived from an EMBL/GenBank/DDBJ whole genome shotgun (WGS) entry which is preliminary data.</text>
</comment>
<gene>
    <name evidence="7" type="ORF">HHL01_03535</name>
</gene>
<dbReference type="EMBL" id="JABBCX010000001">
    <property type="protein sequence ID" value="NMF47260.1"/>
    <property type="molecule type" value="Genomic_DNA"/>
</dbReference>
<feature type="transmembrane region" description="Helical" evidence="5">
    <location>
        <begin position="80"/>
        <end position="98"/>
    </location>
</feature>
<proteinExistence type="predicted"/>
<accession>A0A7X9U463</accession>
<organism evidence="7 8">
    <name type="scientific">Pseudoalteromonas arctica</name>
    <dbReference type="NCBI Taxonomy" id="394751"/>
    <lineage>
        <taxon>Bacteria</taxon>
        <taxon>Pseudomonadati</taxon>
        <taxon>Pseudomonadota</taxon>
        <taxon>Gammaproteobacteria</taxon>
        <taxon>Alteromonadales</taxon>
        <taxon>Pseudoalteromonadaceae</taxon>
        <taxon>Pseudoalteromonas</taxon>
    </lineage>
</organism>